<feature type="domain" description="Enoyl reductase (ER)" evidence="1">
    <location>
        <begin position="11"/>
        <end position="324"/>
    </location>
</feature>
<dbReference type="SUPFAM" id="SSF50129">
    <property type="entry name" value="GroES-like"/>
    <property type="match status" value="1"/>
</dbReference>
<dbReference type="GO" id="GO:0016491">
    <property type="term" value="F:oxidoreductase activity"/>
    <property type="evidence" value="ECO:0007669"/>
    <property type="project" value="InterPro"/>
</dbReference>
<dbReference type="Pfam" id="PF08240">
    <property type="entry name" value="ADH_N"/>
    <property type="match status" value="1"/>
</dbReference>
<dbReference type="GeneID" id="301849024"/>
<dbReference type="Gene3D" id="3.40.50.720">
    <property type="entry name" value="NAD(P)-binding Rossmann-like Domain"/>
    <property type="match status" value="1"/>
</dbReference>
<dbReference type="SMART" id="SM00829">
    <property type="entry name" value="PKS_ER"/>
    <property type="match status" value="1"/>
</dbReference>
<sequence>MRAFVMTELTGPSGGAEADVPEPVGAHPWADGERLLIDVHAAGVSFPDLLQTRGQYQHGSPPPYVAGGEAAGVVLEAPPGSGFRPGDRVASLTVWGALAERALGIPRYTVKLPDDFDFVSGAALYLNYATAWFSLHRVNFTKGEDVLVHGASGGVGTAAVQLVRALGGRPIAVVSTSDKARVVREAGAAEVVLSDEGWVAQVRELTGGLGVPVVVDPVGGDRFTDSLRCLDVGGRLAVVGFAAGEIPTVKVNRLLLRDLSVVGVALDPYVARFPEMARTLAAELERLAASGELRPLAGHVLPLASAREALELIDTRRAVGKVVVTIR</sequence>
<dbReference type="GO" id="GO:0008270">
    <property type="term" value="F:zinc ion binding"/>
    <property type="evidence" value="ECO:0007669"/>
    <property type="project" value="InterPro"/>
</dbReference>
<dbReference type="SUPFAM" id="SSF51735">
    <property type="entry name" value="NAD(P)-binding Rossmann-fold domains"/>
    <property type="match status" value="1"/>
</dbReference>
<dbReference type="Gene3D" id="3.90.180.10">
    <property type="entry name" value="Medium-chain alcohol dehydrogenases, catalytic domain"/>
    <property type="match status" value="1"/>
</dbReference>
<dbReference type="InterPro" id="IPR020843">
    <property type="entry name" value="ER"/>
</dbReference>
<proteinExistence type="predicted"/>
<dbReference type="PANTHER" id="PTHR43677">
    <property type="entry name" value="SHORT-CHAIN DEHYDROGENASE/REDUCTASE"/>
    <property type="match status" value="1"/>
</dbReference>
<dbReference type="CDD" id="cd08241">
    <property type="entry name" value="QOR1"/>
    <property type="match status" value="1"/>
</dbReference>
<dbReference type="PROSITE" id="PS01162">
    <property type="entry name" value="QOR_ZETA_CRYSTAL"/>
    <property type="match status" value="1"/>
</dbReference>
<dbReference type="AlphaFoldDB" id="A0A3N2G5Y1"/>
<dbReference type="InterPro" id="IPR051397">
    <property type="entry name" value="Zn-ADH-like_protein"/>
</dbReference>
<reference evidence="2 3" key="1">
    <citation type="submission" date="2018-11" db="EMBL/GenBank/DDBJ databases">
        <title>Sequencing the genomes of 1000 actinobacteria strains.</title>
        <authorList>
            <person name="Klenk H.-P."/>
        </authorList>
    </citation>
    <scope>NUCLEOTIDE SEQUENCE [LARGE SCALE GENOMIC DNA]</scope>
    <source>
        <strain evidence="2 3">DSM 44348</strain>
    </source>
</reference>
<evidence type="ECO:0000313" key="3">
    <source>
        <dbReference type="Proteomes" id="UP000274843"/>
    </source>
</evidence>
<accession>A0A3N2G5Y1</accession>
<keyword evidence="3" id="KW-1185">Reference proteome</keyword>
<evidence type="ECO:0000259" key="1">
    <source>
        <dbReference type="SMART" id="SM00829"/>
    </source>
</evidence>
<dbReference type="EMBL" id="RKHY01000002">
    <property type="protein sequence ID" value="ROS32054.1"/>
    <property type="molecule type" value="Genomic_DNA"/>
</dbReference>
<gene>
    <name evidence="2" type="ORF">EDD35_7797</name>
</gene>
<dbReference type="InterPro" id="IPR013154">
    <property type="entry name" value="ADH-like_N"/>
</dbReference>
<dbReference type="InterPro" id="IPR013149">
    <property type="entry name" value="ADH-like_C"/>
</dbReference>
<dbReference type="InterPro" id="IPR011032">
    <property type="entry name" value="GroES-like_sf"/>
</dbReference>
<dbReference type="InterPro" id="IPR002364">
    <property type="entry name" value="Quin_OxRdtase/zeta-crystal_CS"/>
</dbReference>
<organism evidence="2 3">
    <name type="scientific">Amycolatopsis thermoflava</name>
    <dbReference type="NCBI Taxonomy" id="84480"/>
    <lineage>
        <taxon>Bacteria</taxon>
        <taxon>Bacillati</taxon>
        <taxon>Actinomycetota</taxon>
        <taxon>Actinomycetes</taxon>
        <taxon>Pseudonocardiales</taxon>
        <taxon>Pseudonocardiaceae</taxon>
        <taxon>Amycolatopsis</taxon>
        <taxon>Amycolatopsis methanolica group</taxon>
    </lineage>
</organism>
<comment type="caution">
    <text evidence="2">The sequence shown here is derived from an EMBL/GenBank/DDBJ whole genome shotgun (WGS) entry which is preliminary data.</text>
</comment>
<protein>
    <submittedName>
        <fullName evidence="2">NADPH:quinone reductase-like Zn-dependent oxidoreductase</fullName>
    </submittedName>
</protein>
<evidence type="ECO:0000313" key="2">
    <source>
        <dbReference type="EMBL" id="ROS32054.1"/>
    </source>
</evidence>
<dbReference type="InterPro" id="IPR036291">
    <property type="entry name" value="NAD(P)-bd_dom_sf"/>
</dbReference>
<dbReference type="PANTHER" id="PTHR43677:SF4">
    <property type="entry name" value="QUINONE OXIDOREDUCTASE-LIKE PROTEIN 2"/>
    <property type="match status" value="1"/>
</dbReference>
<dbReference type="RefSeq" id="WP_123687448.1">
    <property type="nucleotide sequence ID" value="NZ_RKHY01000002.1"/>
</dbReference>
<dbReference type="Pfam" id="PF00107">
    <property type="entry name" value="ADH_zinc_N"/>
    <property type="match status" value="1"/>
</dbReference>
<name>A0A3N2G5Y1_9PSEU</name>
<dbReference type="Proteomes" id="UP000274843">
    <property type="component" value="Unassembled WGS sequence"/>
</dbReference>